<evidence type="ECO:0000313" key="1">
    <source>
        <dbReference type="EMBL" id="KAB8286988.1"/>
    </source>
</evidence>
<sequence length="44" mass="4606">MSLKDSMMRGLAMYGMSAMAKSAPASSKVLADILNAADNDTIAR</sequence>
<evidence type="ECO:0000313" key="2">
    <source>
        <dbReference type="Proteomes" id="UP000482084"/>
    </source>
</evidence>
<organism evidence="1 2">
    <name type="scientific">Bifidobacterium ramosum</name>
    <dbReference type="NCBI Taxonomy" id="1798158"/>
    <lineage>
        <taxon>Bacteria</taxon>
        <taxon>Bacillati</taxon>
        <taxon>Actinomycetota</taxon>
        <taxon>Actinomycetes</taxon>
        <taxon>Bifidobacteriales</taxon>
        <taxon>Bifidobacteriaceae</taxon>
        <taxon>Bifidobacterium</taxon>
    </lineage>
</organism>
<accession>A0A6L4WY64</accession>
<dbReference type="RefSeq" id="WP_275575919.1">
    <property type="nucleotide sequence ID" value="NZ_WBSM01000012.1"/>
</dbReference>
<dbReference type="EMBL" id="WBSM01000012">
    <property type="protein sequence ID" value="KAB8286988.1"/>
    <property type="molecule type" value="Genomic_DNA"/>
</dbReference>
<keyword evidence="2" id="KW-1185">Reference proteome</keyword>
<comment type="caution">
    <text evidence="1">The sequence shown here is derived from an EMBL/GenBank/DDBJ whole genome shotgun (WGS) entry which is preliminary data.</text>
</comment>
<protein>
    <submittedName>
        <fullName evidence="1">Uncharacterized protein</fullName>
    </submittedName>
</protein>
<name>A0A6L4WY64_9BIFI</name>
<dbReference type="Proteomes" id="UP000482084">
    <property type="component" value="Unassembled WGS sequence"/>
</dbReference>
<dbReference type="AlphaFoldDB" id="A0A6L4WY64"/>
<gene>
    <name evidence="1" type="ORF">DSM100688_1939</name>
</gene>
<proteinExistence type="predicted"/>
<reference evidence="1 2" key="1">
    <citation type="submission" date="2019-10" db="EMBL/GenBank/DDBJ databases">
        <title>Characterization of the phylogenetic diversity of two novel species belonging to the genus Bifidobacterium: Bifidobacterium cebidarum sp. nov. and Bifidobacterium leontopitheci sp. nov.</title>
        <authorList>
            <person name="Lugli G.A."/>
            <person name="Duranti S."/>
            <person name="Milani C."/>
            <person name="Turroni F."/>
            <person name="Ventura M."/>
        </authorList>
    </citation>
    <scope>NUCLEOTIDE SEQUENCE [LARGE SCALE GENOMIC DNA]</scope>
    <source>
        <strain evidence="1 2">DSM 100688</strain>
    </source>
</reference>